<evidence type="ECO:0000256" key="2">
    <source>
        <dbReference type="ARBA" id="ARBA00022723"/>
    </source>
</evidence>
<evidence type="ECO:0000256" key="1">
    <source>
        <dbReference type="ARBA" id="ARBA00008766"/>
    </source>
</evidence>
<dbReference type="InterPro" id="IPR000994">
    <property type="entry name" value="Pept_M24"/>
</dbReference>
<accession>A0ABY1P2S5</accession>
<evidence type="ECO:0000256" key="3">
    <source>
        <dbReference type="ARBA" id="ARBA00022801"/>
    </source>
</evidence>
<keyword evidence="7" id="KW-0031">Aminopeptidase</keyword>
<feature type="domain" description="Peptidase M24" evidence="4">
    <location>
        <begin position="315"/>
        <end position="534"/>
    </location>
</feature>
<dbReference type="CDD" id="cd01085">
    <property type="entry name" value="APP"/>
    <property type="match status" value="1"/>
</dbReference>
<dbReference type="Gene3D" id="3.90.230.10">
    <property type="entry name" value="Creatinase/methionine aminopeptidase superfamily"/>
    <property type="match status" value="1"/>
</dbReference>
<feature type="domain" description="Creatinase N-terminal" evidence="5">
    <location>
        <begin position="15"/>
        <end position="132"/>
    </location>
</feature>
<dbReference type="InterPro" id="IPR000587">
    <property type="entry name" value="Creatinase_N"/>
</dbReference>
<name>A0ABY1P2S5_9RHOB</name>
<dbReference type="Pfam" id="PF16188">
    <property type="entry name" value="Peptidase_M24_C"/>
    <property type="match status" value="1"/>
</dbReference>
<evidence type="ECO:0000259" key="5">
    <source>
        <dbReference type="Pfam" id="PF01321"/>
    </source>
</evidence>
<dbReference type="Proteomes" id="UP001157961">
    <property type="component" value="Unassembled WGS sequence"/>
</dbReference>
<dbReference type="InterPro" id="IPR029149">
    <property type="entry name" value="Creatin/AminoP/Spt16_N"/>
</dbReference>
<dbReference type="InterPro" id="IPR032416">
    <property type="entry name" value="Peptidase_M24_C"/>
</dbReference>
<comment type="caution">
    <text evidence="7">The sequence shown here is derived from an EMBL/GenBank/DDBJ whole genome shotgun (WGS) entry which is preliminary data.</text>
</comment>
<evidence type="ECO:0000313" key="8">
    <source>
        <dbReference type="Proteomes" id="UP001157961"/>
    </source>
</evidence>
<protein>
    <submittedName>
        <fullName evidence="7">Xaa-Pro aminopeptidase</fullName>
    </submittedName>
</protein>
<evidence type="ECO:0000259" key="6">
    <source>
        <dbReference type="Pfam" id="PF16188"/>
    </source>
</evidence>
<evidence type="ECO:0000259" key="4">
    <source>
        <dbReference type="Pfam" id="PF00557"/>
    </source>
</evidence>
<dbReference type="InterPro" id="IPR050422">
    <property type="entry name" value="X-Pro_aminopeptidase_P"/>
</dbReference>
<keyword evidence="3" id="KW-0378">Hydrolase</keyword>
<keyword evidence="2" id="KW-0479">Metal-binding</keyword>
<feature type="domain" description="Peptidase M24 C-terminal" evidence="6">
    <location>
        <begin position="539"/>
        <end position="595"/>
    </location>
</feature>
<keyword evidence="7" id="KW-0645">Protease</keyword>
<gene>
    <name evidence="7" type="ORF">SAMN06265373_10541</name>
</gene>
<dbReference type="SUPFAM" id="SSF53092">
    <property type="entry name" value="Creatinase/prolidase N-terminal domain"/>
    <property type="match status" value="1"/>
</dbReference>
<sequence>MPDCVMRIAPPQVVALRAEMRVRGLDAFILPRYDAHQGEYVAPHDERLQYVTGFSGSAGMAIVTMDEVAMFVDGRYSVQVREECLGEVFSFHHLFEDPPEAWLANHAGDWWRAGFDAMHLPPSWYDRFAGALVETGVQLTAQNDNPVDFIWDEQPSSPMGQVAVMPLQFAGRTTSEKVADLTTYMAQEQAQFHVETQPDNIAWCLNVRGDDVPFLPIPQSFMLVSDAGAVTWFVDPNKLPADLAATLPENICVVPPHGFLPFVRAAVKTGQRVLVDPEFSPVAVCLALEKIGAKIDRRTSFLTHLKALKNAVELEGMRACHIQDGVAVTEFSAWLAETVPARAANGDPLRESEAEAQVNAFRQASGSYLSESFNTISAAGGNAAMCHYATTETRDAAILPEAPYLLDSGGQYETGTTDITRSFSFGQRPEGYDQAYTAVFKAFHALATLKFPRGTQGHHIDAICRRPLWDLGLDYDHGTGHGIGHRLSVHEHPQRIGKPVSEVDLVPGMVMSIEPGHYVAGSYGIRIENLFEIVEEANGFFGFCNLTWAPIMTEMMDFDALTEAEISWLDSYHQEVEAKLGPFLSDRALAWCQANVARGQGAASG</sequence>
<dbReference type="GO" id="GO:0004177">
    <property type="term" value="F:aminopeptidase activity"/>
    <property type="evidence" value="ECO:0007669"/>
    <property type="project" value="UniProtKB-KW"/>
</dbReference>
<dbReference type="EMBL" id="FXTY01000005">
    <property type="protein sequence ID" value="SMP25030.1"/>
    <property type="molecule type" value="Genomic_DNA"/>
</dbReference>
<dbReference type="InterPro" id="IPR033740">
    <property type="entry name" value="Pept_M24B"/>
</dbReference>
<dbReference type="RefSeq" id="WP_283426464.1">
    <property type="nucleotide sequence ID" value="NZ_FXTY01000005.1"/>
</dbReference>
<proteinExistence type="inferred from homology"/>
<dbReference type="Pfam" id="PF01321">
    <property type="entry name" value="Creatinase_N"/>
    <property type="match status" value="1"/>
</dbReference>
<dbReference type="Pfam" id="PF00557">
    <property type="entry name" value="Peptidase_M24"/>
    <property type="match status" value="1"/>
</dbReference>
<dbReference type="PANTHER" id="PTHR43763">
    <property type="entry name" value="XAA-PRO AMINOPEPTIDASE 1"/>
    <property type="match status" value="1"/>
</dbReference>
<reference evidence="7 8" key="1">
    <citation type="submission" date="2017-05" db="EMBL/GenBank/DDBJ databases">
        <authorList>
            <person name="Varghese N."/>
            <person name="Submissions S."/>
        </authorList>
    </citation>
    <scope>NUCLEOTIDE SEQUENCE [LARGE SCALE GENOMIC DNA]</scope>
    <source>
        <strain evidence="7 8">DSM 29734</strain>
    </source>
</reference>
<evidence type="ECO:0000313" key="7">
    <source>
        <dbReference type="EMBL" id="SMP25030.1"/>
    </source>
</evidence>
<dbReference type="SUPFAM" id="SSF55920">
    <property type="entry name" value="Creatinase/aminopeptidase"/>
    <property type="match status" value="1"/>
</dbReference>
<dbReference type="InterPro" id="IPR036005">
    <property type="entry name" value="Creatinase/aminopeptidase-like"/>
</dbReference>
<comment type="similarity">
    <text evidence="1">Belongs to the peptidase M24B family.</text>
</comment>
<keyword evidence="8" id="KW-1185">Reference proteome</keyword>
<dbReference type="Gene3D" id="3.40.350.10">
    <property type="entry name" value="Creatinase/prolidase N-terminal domain"/>
    <property type="match status" value="2"/>
</dbReference>
<dbReference type="PANTHER" id="PTHR43763:SF6">
    <property type="entry name" value="XAA-PRO AMINOPEPTIDASE 1"/>
    <property type="match status" value="1"/>
</dbReference>
<organism evidence="7 8">
    <name type="scientific">Shimia sagamensis</name>
    <dbReference type="NCBI Taxonomy" id="1566352"/>
    <lineage>
        <taxon>Bacteria</taxon>
        <taxon>Pseudomonadati</taxon>
        <taxon>Pseudomonadota</taxon>
        <taxon>Alphaproteobacteria</taxon>
        <taxon>Rhodobacterales</taxon>
        <taxon>Roseobacteraceae</taxon>
    </lineage>
</organism>
<dbReference type="Pfam" id="PF16189">
    <property type="entry name" value="Creatinase_N_2"/>
    <property type="match status" value="1"/>
</dbReference>